<evidence type="ECO:0000313" key="3">
    <source>
        <dbReference type="EMBL" id="MQY03498.1"/>
    </source>
</evidence>
<feature type="compositionally biased region" description="Low complexity" evidence="1">
    <location>
        <begin position="92"/>
        <end position="108"/>
    </location>
</feature>
<proteinExistence type="predicted"/>
<feature type="compositionally biased region" description="Basic and acidic residues" evidence="1">
    <location>
        <begin position="65"/>
        <end position="75"/>
    </location>
</feature>
<evidence type="ECO:0000256" key="2">
    <source>
        <dbReference type="SAM" id="Phobius"/>
    </source>
</evidence>
<reference evidence="3 4" key="1">
    <citation type="submission" date="2019-10" db="EMBL/GenBank/DDBJ databases">
        <title>Actinomadura rubteroloni sp. nov. and Actinomadura macrotermitis sp. nov., isolated from the gut of fungus growing-termite Macrotermes natalensis.</title>
        <authorList>
            <person name="Benndorf R."/>
            <person name="Martin K."/>
            <person name="Kuefner M."/>
            <person name="De Beer W."/>
            <person name="Kaster A.-K."/>
            <person name="Vollmers J."/>
            <person name="Poulsen M."/>
            <person name="Beemelmanns C."/>
        </authorList>
    </citation>
    <scope>NUCLEOTIDE SEQUENCE [LARGE SCALE GENOMIC DNA]</scope>
    <source>
        <strain evidence="3 4">RB68</strain>
    </source>
</reference>
<evidence type="ECO:0000313" key="4">
    <source>
        <dbReference type="Proteomes" id="UP000487268"/>
    </source>
</evidence>
<comment type="caution">
    <text evidence="3">The sequence shown here is derived from an EMBL/GenBank/DDBJ whole genome shotgun (WGS) entry which is preliminary data.</text>
</comment>
<feature type="transmembrane region" description="Helical" evidence="2">
    <location>
        <begin position="21"/>
        <end position="40"/>
    </location>
</feature>
<gene>
    <name evidence="3" type="ORF">ACRB68_15410</name>
</gene>
<sequence>MTRRGTQERRDHAPGARVRGGAALAVLLTIALLAVTGLYARVATSVTERGTVSAAQPAGLQMREGSADQDRRLLDEEAQGPSSVRLRRPDQAPARPNRAVVAPALARPAAPPEQAGPSPAPVARPAARTCALLQVFRC</sequence>
<feature type="compositionally biased region" description="Low complexity" evidence="1">
    <location>
        <begin position="115"/>
        <end position="124"/>
    </location>
</feature>
<dbReference type="AlphaFoldDB" id="A0A7K0BQM9"/>
<keyword evidence="2" id="KW-0472">Membrane</keyword>
<dbReference type="EMBL" id="WEGH01000001">
    <property type="protein sequence ID" value="MQY03498.1"/>
    <property type="molecule type" value="Genomic_DNA"/>
</dbReference>
<accession>A0A7K0BQM9</accession>
<keyword evidence="2" id="KW-1133">Transmembrane helix</keyword>
<name>A0A7K0BQM9_9ACTN</name>
<feature type="region of interest" description="Disordered" evidence="1">
    <location>
        <begin position="49"/>
        <end position="124"/>
    </location>
</feature>
<keyword evidence="4" id="KW-1185">Reference proteome</keyword>
<protein>
    <submittedName>
        <fullName evidence="3">Uncharacterized protein</fullName>
    </submittedName>
</protein>
<dbReference type="Proteomes" id="UP000487268">
    <property type="component" value="Unassembled WGS sequence"/>
</dbReference>
<keyword evidence="2" id="KW-0812">Transmembrane</keyword>
<evidence type="ECO:0000256" key="1">
    <source>
        <dbReference type="SAM" id="MobiDB-lite"/>
    </source>
</evidence>
<organism evidence="3 4">
    <name type="scientific">Actinomadura macrotermitis</name>
    <dbReference type="NCBI Taxonomy" id="2585200"/>
    <lineage>
        <taxon>Bacteria</taxon>
        <taxon>Bacillati</taxon>
        <taxon>Actinomycetota</taxon>
        <taxon>Actinomycetes</taxon>
        <taxon>Streptosporangiales</taxon>
        <taxon>Thermomonosporaceae</taxon>
        <taxon>Actinomadura</taxon>
    </lineage>
</organism>